<dbReference type="EMBL" id="HBNS01013275">
    <property type="protein sequence ID" value="CAE4599200.1"/>
    <property type="molecule type" value="Transcribed_RNA"/>
</dbReference>
<accession>A0A7S4R0Q1</accession>
<gene>
    <name evidence="3" type="ORF">DBRI00130_LOCUS10710</name>
</gene>
<sequence>MLAPNLEIVLDDTDNNDDRHEEEEEEYIPMPGAERVDAEGNLQSDESDDDDPVDEEEVMPIAQLVNMEDDEEHESYGETPSSSLAGEVTNDQNVPGWLGGNVAIAVEASAMPEIYTEEEKSWCIELRKYRKWFICLIIGSIAVAVTVTIVATKTSSGERPIAESTFPPTTAPTSAKQGKFQKELFSDYEILLHSAQSSALSWLADVDNIPNLSNDRLKQRFALATLYYSTNGETAWKSQLNFLTDMHECEWNDGTSGTVLGVAFCDENGMVTELNFSKITSTLFHIWSNDLFL</sequence>
<feature type="region of interest" description="Disordered" evidence="1">
    <location>
        <begin position="1"/>
        <end position="56"/>
    </location>
</feature>
<feature type="compositionally biased region" description="Acidic residues" evidence="1">
    <location>
        <begin position="9"/>
        <end position="27"/>
    </location>
</feature>
<protein>
    <submittedName>
        <fullName evidence="3">Uncharacterized protein</fullName>
    </submittedName>
</protein>
<feature type="compositionally biased region" description="Acidic residues" evidence="1">
    <location>
        <begin position="45"/>
        <end position="56"/>
    </location>
</feature>
<dbReference type="AlphaFoldDB" id="A0A7S4R0Q1"/>
<reference evidence="3" key="1">
    <citation type="submission" date="2021-01" db="EMBL/GenBank/DDBJ databases">
        <authorList>
            <person name="Corre E."/>
            <person name="Pelletier E."/>
            <person name="Niang G."/>
            <person name="Scheremetjew M."/>
            <person name="Finn R."/>
            <person name="Kale V."/>
            <person name="Holt S."/>
            <person name="Cochrane G."/>
            <person name="Meng A."/>
            <person name="Brown T."/>
            <person name="Cohen L."/>
        </authorList>
    </citation>
    <scope>NUCLEOTIDE SEQUENCE</scope>
    <source>
        <strain evidence="3">GSO104</strain>
    </source>
</reference>
<evidence type="ECO:0000256" key="1">
    <source>
        <dbReference type="SAM" id="MobiDB-lite"/>
    </source>
</evidence>
<name>A0A7S4R0Q1_9STRA</name>
<feature type="transmembrane region" description="Helical" evidence="2">
    <location>
        <begin position="132"/>
        <end position="151"/>
    </location>
</feature>
<keyword evidence="2" id="KW-1133">Transmembrane helix</keyword>
<keyword evidence="2" id="KW-0472">Membrane</keyword>
<proteinExistence type="predicted"/>
<evidence type="ECO:0000313" key="3">
    <source>
        <dbReference type="EMBL" id="CAE4599200.1"/>
    </source>
</evidence>
<organism evidence="3">
    <name type="scientific">Ditylum brightwellii</name>
    <dbReference type="NCBI Taxonomy" id="49249"/>
    <lineage>
        <taxon>Eukaryota</taxon>
        <taxon>Sar</taxon>
        <taxon>Stramenopiles</taxon>
        <taxon>Ochrophyta</taxon>
        <taxon>Bacillariophyta</taxon>
        <taxon>Mediophyceae</taxon>
        <taxon>Lithodesmiophycidae</taxon>
        <taxon>Lithodesmiales</taxon>
        <taxon>Lithodesmiaceae</taxon>
        <taxon>Ditylum</taxon>
    </lineage>
</organism>
<keyword evidence="2" id="KW-0812">Transmembrane</keyword>
<evidence type="ECO:0000256" key="2">
    <source>
        <dbReference type="SAM" id="Phobius"/>
    </source>
</evidence>